<evidence type="ECO:0000313" key="2">
    <source>
        <dbReference type="Proteomes" id="UP000286598"/>
    </source>
</evidence>
<evidence type="ECO:0000313" key="1">
    <source>
        <dbReference type="EMBL" id="RHK51206.1"/>
    </source>
</evidence>
<sequence>MRYTILFFATLTLMACTRGKQTMLPDSGGRPYEVVLIGDSDSILYKVLTEPVTALPQPEPAFDVNIGTSMNATLRLARNIVVVEIDHKLKQIKIKYERNVYAEPQIIVHVSTPSMVHLQRAMRSQSTANNIRNLLKRNEIKNAITLLEHKHNTKLEAEVQQMFGIDMRIPSDMRASKKGKDFIWISNDSPTAMANICIYTSENRDSVMKVNIKGETDDMYMTTTQGSIVTTDISSDTDALTIRRGLWEMHGDAMGGPFVQHIIKHIDKHTTIVAEAFVYAPGTKKRNVLLNTEAALYTIQPKQNNKWKTEKSAWQ</sequence>
<dbReference type="AlphaFoldDB" id="A0A3R6JCS7"/>
<organism evidence="1 2">
    <name type="scientific">Leyella stercorea</name>
    <dbReference type="NCBI Taxonomy" id="363265"/>
    <lineage>
        <taxon>Bacteria</taxon>
        <taxon>Pseudomonadati</taxon>
        <taxon>Bacteroidota</taxon>
        <taxon>Bacteroidia</taxon>
        <taxon>Bacteroidales</taxon>
        <taxon>Prevotellaceae</taxon>
        <taxon>Leyella</taxon>
    </lineage>
</organism>
<reference evidence="1 2" key="1">
    <citation type="submission" date="2018-08" db="EMBL/GenBank/DDBJ databases">
        <title>A genome reference for cultivated species of the human gut microbiota.</title>
        <authorList>
            <person name="Zou Y."/>
            <person name="Xue W."/>
            <person name="Luo G."/>
        </authorList>
    </citation>
    <scope>NUCLEOTIDE SEQUENCE [LARGE SCALE GENOMIC DNA]</scope>
    <source>
        <strain evidence="1 2">AF42-9</strain>
    </source>
</reference>
<dbReference type="InterPro" id="IPR032286">
    <property type="entry name" value="DUF4837"/>
</dbReference>
<protein>
    <submittedName>
        <fullName evidence="1">DUF4837 family protein</fullName>
    </submittedName>
</protein>
<dbReference type="EMBL" id="QRNO01000019">
    <property type="protein sequence ID" value="RHK51206.1"/>
    <property type="molecule type" value="Genomic_DNA"/>
</dbReference>
<keyword evidence="2" id="KW-1185">Reference proteome</keyword>
<dbReference type="PROSITE" id="PS51257">
    <property type="entry name" value="PROKAR_LIPOPROTEIN"/>
    <property type="match status" value="1"/>
</dbReference>
<comment type="caution">
    <text evidence="1">The sequence shown here is derived from an EMBL/GenBank/DDBJ whole genome shotgun (WGS) entry which is preliminary data.</text>
</comment>
<name>A0A3R6JCS7_9BACT</name>
<accession>A0A3R6JCS7</accession>
<gene>
    <name evidence="1" type="ORF">DW060_05315</name>
</gene>
<proteinExistence type="predicted"/>
<dbReference type="Proteomes" id="UP000286598">
    <property type="component" value="Unassembled WGS sequence"/>
</dbReference>
<dbReference type="OrthoDB" id="1115230at2"/>
<dbReference type="Pfam" id="PF16125">
    <property type="entry name" value="DUF4837"/>
    <property type="match status" value="1"/>
</dbReference>